<feature type="transmembrane region" description="Helical" evidence="21">
    <location>
        <begin position="277"/>
        <end position="295"/>
    </location>
</feature>
<accession>A0A9C7PYB8</accession>
<evidence type="ECO:0000256" key="10">
    <source>
        <dbReference type="ARBA" id="ARBA00022832"/>
    </source>
</evidence>
<comment type="cofactor">
    <cofactor evidence="20">
        <name>Fe cation</name>
        <dbReference type="ChEBI" id="CHEBI:24875"/>
    </cofactor>
</comment>
<evidence type="ECO:0000256" key="15">
    <source>
        <dbReference type="ARBA" id="ARBA00023098"/>
    </source>
</evidence>
<evidence type="ECO:0000256" key="21">
    <source>
        <dbReference type="SAM" id="Phobius"/>
    </source>
</evidence>
<sequence>MDPKTAYQLRSKTVAKHCNEHDCWVIVNGKVYDVTLFLDKHPGGKELLLSYAGKDATAALEGAGGHEHSKYAFKLLEEYYLGSILSQEESLIDQEGIIAEVDKNESISKRAVNVDNLVDFQKPLLPQVGMLGELYDVWVHSFPTTDHTVALFPNPLLEKLTRCKWYVPLVFWIPIICYYLWYLISRGDCSLQVFVFFSILGYFSWLLFEYVLHRYVFHMKTTSYYANIFHFLLHGHHHITPLDSERVVFPPAPAVLIASPFWLGMPRLLGTVKGYSWLFGFAIGYLCYDMTHFWIHQGTPKLSFLKSQKRRHVIHHYREPQMNFGISNPFYDIIFGTLVRESRTSFIKY</sequence>
<dbReference type="InterPro" id="IPR006694">
    <property type="entry name" value="Fatty_acid_hydroxylase"/>
</dbReference>
<dbReference type="InterPro" id="IPR036400">
    <property type="entry name" value="Cyt_B5-like_heme/steroid_sf"/>
</dbReference>
<dbReference type="PROSITE" id="PS50255">
    <property type="entry name" value="CYTOCHROME_B5_2"/>
    <property type="match status" value="1"/>
</dbReference>
<feature type="binding site" evidence="19">
    <location>
        <position position="312"/>
    </location>
    <ligand>
        <name>Zn(2+)</name>
        <dbReference type="ChEBI" id="CHEBI:29105"/>
        <label>1</label>
    </ligand>
</feature>
<dbReference type="Gene3D" id="3.10.120.10">
    <property type="entry name" value="Cytochrome b5-like heme/steroid binding domain"/>
    <property type="match status" value="1"/>
</dbReference>
<feature type="binding site" evidence="19">
    <location>
        <position position="237"/>
    </location>
    <ligand>
        <name>Zn(2+)</name>
        <dbReference type="ChEBI" id="CHEBI:29105"/>
        <label>1</label>
    </ligand>
</feature>
<evidence type="ECO:0000256" key="12">
    <source>
        <dbReference type="ARBA" id="ARBA00022989"/>
    </source>
</evidence>
<dbReference type="Proteomes" id="UP001061958">
    <property type="component" value="Unassembled WGS sequence"/>
</dbReference>
<gene>
    <name evidence="23" type="ORF">GpartN1_g4456.t1</name>
</gene>
<comment type="pathway">
    <text evidence="3">Lipid metabolism.</text>
</comment>
<evidence type="ECO:0000313" key="24">
    <source>
        <dbReference type="Proteomes" id="UP001061958"/>
    </source>
</evidence>
<keyword evidence="24" id="KW-1185">Reference proteome</keyword>
<dbReference type="PANTHER" id="PTHR12863">
    <property type="entry name" value="FATTY ACID HYDROXYLASE"/>
    <property type="match status" value="1"/>
</dbReference>
<dbReference type="OrthoDB" id="260519at2759"/>
<keyword evidence="10 18" id="KW-0276">Fatty acid metabolism</keyword>
<evidence type="ECO:0000256" key="19">
    <source>
        <dbReference type="PIRSR" id="PIRSR005149-1"/>
    </source>
</evidence>
<feature type="binding site" evidence="19">
    <location>
        <position position="296"/>
    </location>
    <ligand>
        <name>Zn(2+)</name>
        <dbReference type="ChEBI" id="CHEBI:29105"/>
        <label>1</label>
    </ligand>
</feature>
<dbReference type="Pfam" id="PF00173">
    <property type="entry name" value="Cyt-b5"/>
    <property type="match status" value="1"/>
</dbReference>
<proteinExistence type="inferred from homology"/>
<name>A0A9C7PYB8_9RHOD</name>
<feature type="binding site" description="axial binding residue" evidence="20">
    <location>
        <position position="41"/>
    </location>
    <ligand>
        <name>heme</name>
        <dbReference type="ChEBI" id="CHEBI:30413"/>
    </ligand>
    <ligandPart>
        <name>Fe</name>
        <dbReference type="ChEBI" id="CHEBI:18248"/>
    </ligandPart>
</feature>
<feature type="binding site" evidence="19">
    <location>
        <position position="218"/>
    </location>
    <ligand>
        <name>Zn(2+)</name>
        <dbReference type="ChEBI" id="CHEBI:29105"/>
        <label>1</label>
    </ligand>
</feature>
<protein>
    <recommendedName>
        <fullName evidence="18">Fatty acid 2-hydroxylase</fullName>
        <ecNumber evidence="18">1.-.-.-</ecNumber>
    </recommendedName>
</protein>
<dbReference type="SMART" id="SM01117">
    <property type="entry name" value="Cyt-b5"/>
    <property type="match status" value="1"/>
</dbReference>
<keyword evidence="7 21" id="KW-0812">Transmembrane</keyword>
<dbReference type="AlphaFoldDB" id="A0A9C7PYB8"/>
<keyword evidence="15 18" id="KW-0443">Lipid metabolism</keyword>
<evidence type="ECO:0000256" key="11">
    <source>
        <dbReference type="ARBA" id="ARBA00022833"/>
    </source>
</evidence>
<comment type="function">
    <text evidence="18">Catalyzes stereospecific hydroxylation of free fatty acids at the C-2 position to produce (R)-2-hydroxy fatty acids, which are building blocks of sphingolipids and glycosphingolipids common in neural tissue and epidermis. Plays an essential role in the synthesis of galactosphingolipids of the myelin sheath. Responsible for the synthesis of sphingolipids and glycosphingolipids involved in the formation of epidermal lamellar bodies critical for skin permeability barrier. Participates in the synthesis of glycosphingolipids and a fraction of type II wax diesters in sebaceous gland, specifically regulating hair follicle homeostasis. Involved in the synthesis of sphingolipids of plasma membrane rafts, controlling lipid raft mobility and trafficking of raft-associated proteins.</text>
</comment>
<dbReference type="SUPFAM" id="SSF55856">
    <property type="entry name" value="Cytochrome b5-like heme/steroid binding domain"/>
    <property type="match status" value="1"/>
</dbReference>
<comment type="pathway">
    <text evidence="2">Sphingolipid metabolism.</text>
</comment>
<evidence type="ECO:0000256" key="17">
    <source>
        <dbReference type="ARBA" id="ARBA00023160"/>
    </source>
</evidence>
<comment type="similarity">
    <text evidence="4 18">Belongs to the sterol desaturase family. SCS7 subfamily.</text>
</comment>
<feature type="binding site" evidence="19">
    <location>
        <position position="238"/>
    </location>
    <ligand>
        <name>Zn(2+)</name>
        <dbReference type="ChEBI" id="CHEBI:29105"/>
        <label>1</label>
    </ligand>
</feature>
<keyword evidence="9 18" id="KW-0256">Endoplasmic reticulum</keyword>
<comment type="cofactor">
    <cofactor evidence="18 19">
        <name>Zn(2+)</name>
        <dbReference type="ChEBI" id="CHEBI:29105"/>
    </cofactor>
    <text evidence="18 19">Binds 2 Zn(2+) ions per subunit that likely form a catalytic dimetal center.</text>
</comment>
<evidence type="ECO:0000256" key="20">
    <source>
        <dbReference type="PIRSR" id="PIRSR005149-50"/>
    </source>
</evidence>
<evidence type="ECO:0000256" key="13">
    <source>
        <dbReference type="ARBA" id="ARBA00023002"/>
    </source>
</evidence>
<keyword evidence="5 18" id="KW-0444">Lipid biosynthesis</keyword>
<keyword evidence="11 19" id="KW-0862">Zinc</keyword>
<keyword evidence="17 18" id="KW-0275">Fatty acid biosynthesis</keyword>
<dbReference type="InterPro" id="IPR001199">
    <property type="entry name" value="Cyt_B5-like_heme/steroid-bd"/>
</dbReference>
<dbReference type="InterPro" id="IPR014430">
    <property type="entry name" value="Scs7"/>
</dbReference>
<keyword evidence="16 18" id="KW-0472">Membrane</keyword>
<evidence type="ECO:0000259" key="22">
    <source>
        <dbReference type="PROSITE" id="PS50255"/>
    </source>
</evidence>
<keyword evidence="14 18" id="KW-0408">Iron</keyword>
<dbReference type="EMBL" id="BQMJ01000035">
    <property type="protein sequence ID" value="GJQ12665.1"/>
    <property type="molecule type" value="Genomic_DNA"/>
</dbReference>
<evidence type="ECO:0000256" key="1">
    <source>
        <dbReference type="ARBA" id="ARBA00004477"/>
    </source>
</evidence>
<dbReference type="PIRSF" id="PIRSF005149">
    <property type="entry name" value="IPC-B_HD"/>
    <property type="match status" value="1"/>
</dbReference>
<feature type="binding site" evidence="19">
    <location>
        <position position="213"/>
    </location>
    <ligand>
        <name>Zn(2+)</name>
        <dbReference type="ChEBI" id="CHEBI:29105"/>
        <label>1</label>
    </ligand>
</feature>
<evidence type="ECO:0000313" key="23">
    <source>
        <dbReference type="EMBL" id="GJQ12665.1"/>
    </source>
</evidence>
<keyword evidence="8 18" id="KW-0479">Metal-binding</keyword>
<feature type="domain" description="Cytochrome b5 heme-binding" evidence="22">
    <location>
        <begin position="6"/>
        <end position="85"/>
    </location>
</feature>
<dbReference type="GO" id="GO:0005506">
    <property type="term" value="F:iron ion binding"/>
    <property type="evidence" value="ECO:0007669"/>
    <property type="project" value="UniProtKB-UniRule"/>
</dbReference>
<dbReference type="Pfam" id="PF04116">
    <property type="entry name" value="FA_hydroxylase"/>
    <property type="match status" value="1"/>
</dbReference>
<reference evidence="23" key="1">
    <citation type="journal article" date="2022" name="Proc. Natl. Acad. Sci. U.S.A.">
        <title>Life cycle and functional genomics of the unicellular red alga Galdieria for elucidating algal and plant evolution and industrial use.</title>
        <authorList>
            <person name="Hirooka S."/>
            <person name="Itabashi T."/>
            <person name="Ichinose T.M."/>
            <person name="Onuma R."/>
            <person name="Fujiwara T."/>
            <person name="Yamashita S."/>
            <person name="Jong L.W."/>
            <person name="Tomita R."/>
            <person name="Iwane A.H."/>
            <person name="Miyagishima S.Y."/>
        </authorList>
    </citation>
    <scope>NUCLEOTIDE SEQUENCE</scope>
    <source>
        <strain evidence="23">NBRC 102759</strain>
    </source>
</reference>
<evidence type="ECO:0000256" key="2">
    <source>
        <dbReference type="ARBA" id="ARBA00004991"/>
    </source>
</evidence>
<dbReference type="GO" id="GO:0080132">
    <property type="term" value="F:fatty acid 2-hydroxylase activity"/>
    <property type="evidence" value="ECO:0007669"/>
    <property type="project" value="InterPro"/>
</dbReference>
<feature type="binding site" description="axial binding residue" evidence="20">
    <location>
        <position position="68"/>
    </location>
    <ligand>
        <name>heme</name>
        <dbReference type="ChEBI" id="CHEBI:30413"/>
    </ligand>
    <ligandPart>
        <name>Fe</name>
        <dbReference type="ChEBI" id="CHEBI:18248"/>
    </ligandPart>
</feature>
<evidence type="ECO:0000256" key="6">
    <source>
        <dbReference type="ARBA" id="ARBA00022617"/>
    </source>
</evidence>
<feature type="binding site" evidence="19">
    <location>
        <position position="315"/>
    </location>
    <ligand>
        <name>Zn(2+)</name>
        <dbReference type="ChEBI" id="CHEBI:29105"/>
        <label>1</label>
    </ligand>
</feature>
<evidence type="ECO:0000256" key="7">
    <source>
        <dbReference type="ARBA" id="ARBA00022692"/>
    </source>
</evidence>
<evidence type="ECO:0000256" key="4">
    <source>
        <dbReference type="ARBA" id="ARBA00005747"/>
    </source>
</evidence>
<evidence type="ECO:0000256" key="18">
    <source>
        <dbReference type="PIRNR" id="PIRNR005149"/>
    </source>
</evidence>
<feature type="binding site" evidence="19">
    <location>
        <position position="234"/>
    </location>
    <ligand>
        <name>Zn(2+)</name>
        <dbReference type="ChEBI" id="CHEBI:29105"/>
        <label>1</label>
    </ligand>
</feature>
<evidence type="ECO:0000256" key="14">
    <source>
        <dbReference type="ARBA" id="ARBA00023004"/>
    </source>
</evidence>
<keyword evidence="12 21" id="KW-1133">Transmembrane helix</keyword>
<comment type="caution">
    <text evidence="23">The sequence shown here is derived from an EMBL/GenBank/DDBJ whole genome shotgun (WGS) entry which is preliminary data.</text>
</comment>
<evidence type="ECO:0000256" key="5">
    <source>
        <dbReference type="ARBA" id="ARBA00022516"/>
    </source>
</evidence>
<reference evidence="23" key="2">
    <citation type="submission" date="2022-01" db="EMBL/GenBank/DDBJ databases">
        <authorList>
            <person name="Hirooka S."/>
            <person name="Miyagishima S.Y."/>
        </authorList>
    </citation>
    <scope>NUCLEOTIDE SEQUENCE</scope>
    <source>
        <strain evidence="23">NBRC 102759</strain>
    </source>
</reference>
<keyword evidence="13 18" id="KW-0560">Oxidoreductase</keyword>
<feature type="binding site" evidence="19">
    <location>
        <position position="316"/>
    </location>
    <ligand>
        <name>Zn(2+)</name>
        <dbReference type="ChEBI" id="CHEBI:29105"/>
        <label>1</label>
    </ligand>
</feature>
<keyword evidence="6 20" id="KW-0349">Heme</keyword>
<dbReference type="InterPro" id="IPR018506">
    <property type="entry name" value="Cyt_B5_heme-BS"/>
</dbReference>
<evidence type="ECO:0000256" key="16">
    <source>
        <dbReference type="ARBA" id="ARBA00023136"/>
    </source>
</evidence>
<feature type="transmembrane region" description="Helical" evidence="21">
    <location>
        <begin position="190"/>
        <end position="212"/>
    </location>
</feature>
<dbReference type="FunFam" id="3.10.120.10:FF:000007">
    <property type="entry name" value="Sulfite oxidase, mitochondrial"/>
    <property type="match status" value="1"/>
</dbReference>
<evidence type="ECO:0000256" key="3">
    <source>
        <dbReference type="ARBA" id="ARBA00005189"/>
    </source>
</evidence>
<evidence type="ECO:0000256" key="8">
    <source>
        <dbReference type="ARBA" id="ARBA00022723"/>
    </source>
</evidence>
<feature type="binding site" evidence="19">
    <location>
        <position position="292"/>
    </location>
    <ligand>
        <name>Zn(2+)</name>
        <dbReference type="ChEBI" id="CHEBI:29105"/>
        <label>1</label>
    </ligand>
</feature>
<feature type="transmembrane region" description="Helical" evidence="21">
    <location>
        <begin position="165"/>
        <end position="184"/>
    </location>
</feature>
<dbReference type="GO" id="GO:0020037">
    <property type="term" value="F:heme binding"/>
    <property type="evidence" value="ECO:0007669"/>
    <property type="project" value="InterPro"/>
</dbReference>
<organism evidence="23 24">
    <name type="scientific">Galdieria partita</name>
    <dbReference type="NCBI Taxonomy" id="83374"/>
    <lineage>
        <taxon>Eukaryota</taxon>
        <taxon>Rhodophyta</taxon>
        <taxon>Bangiophyceae</taxon>
        <taxon>Galdieriales</taxon>
        <taxon>Galdieriaceae</taxon>
        <taxon>Galdieria</taxon>
    </lineage>
</organism>
<dbReference type="PANTHER" id="PTHR12863:SF1">
    <property type="entry name" value="FATTY ACID 2-HYDROXYLASE"/>
    <property type="match status" value="1"/>
</dbReference>
<dbReference type="GO" id="GO:0006633">
    <property type="term" value="P:fatty acid biosynthetic process"/>
    <property type="evidence" value="ECO:0007669"/>
    <property type="project" value="UniProtKB-KW"/>
</dbReference>
<dbReference type="PRINTS" id="PR00363">
    <property type="entry name" value="CYTOCHROMEB5"/>
</dbReference>
<dbReference type="EC" id="1.-.-.-" evidence="18"/>
<dbReference type="PROSITE" id="PS00191">
    <property type="entry name" value="CYTOCHROME_B5_1"/>
    <property type="match status" value="1"/>
</dbReference>
<comment type="subcellular location">
    <subcellularLocation>
        <location evidence="1">Endoplasmic reticulum membrane</location>
        <topology evidence="1">Multi-pass membrane protein</topology>
    </subcellularLocation>
</comment>
<evidence type="ECO:0000256" key="9">
    <source>
        <dbReference type="ARBA" id="ARBA00022824"/>
    </source>
</evidence>
<dbReference type="GO" id="GO:0005789">
    <property type="term" value="C:endoplasmic reticulum membrane"/>
    <property type="evidence" value="ECO:0007669"/>
    <property type="project" value="UniProtKB-SubCell"/>
</dbReference>